<evidence type="ECO:0000256" key="1">
    <source>
        <dbReference type="SAM" id="MobiDB-lite"/>
    </source>
</evidence>
<dbReference type="EMBL" id="JBJJXI010000147">
    <property type="protein sequence ID" value="KAL3386359.1"/>
    <property type="molecule type" value="Genomic_DNA"/>
</dbReference>
<dbReference type="Proteomes" id="UP001627154">
    <property type="component" value="Unassembled WGS sequence"/>
</dbReference>
<dbReference type="AlphaFoldDB" id="A0ABD2W0H5"/>
<accession>A0ABD2W0H5</accession>
<comment type="caution">
    <text evidence="3">The sequence shown here is derived from an EMBL/GenBank/DDBJ whole genome shotgun (WGS) entry which is preliminary data.</text>
</comment>
<reference evidence="3 4" key="1">
    <citation type="journal article" date="2024" name="bioRxiv">
        <title>A reference genome for Trichogramma kaykai: A tiny desert-dwelling parasitoid wasp with competing sex-ratio distorters.</title>
        <authorList>
            <person name="Culotta J."/>
            <person name="Lindsey A.R."/>
        </authorList>
    </citation>
    <scope>NUCLEOTIDE SEQUENCE [LARGE SCALE GENOMIC DNA]</scope>
    <source>
        <strain evidence="3 4">KSX58</strain>
    </source>
</reference>
<feature type="region of interest" description="Disordered" evidence="1">
    <location>
        <begin position="1"/>
        <end position="40"/>
    </location>
</feature>
<feature type="transmembrane region" description="Helical" evidence="2">
    <location>
        <begin position="118"/>
        <end position="145"/>
    </location>
</feature>
<evidence type="ECO:0000313" key="3">
    <source>
        <dbReference type="EMBL" id="KAL3386359.1"/>
    </source>
</evidence>
<dbReference type="PANTHER" id="PTHR12335:SF4">
    <property type="entry name" value="TIPE HOMOLOG 1, ISOFORM B"/>
    <property type="match status" value="1"/>
</dbReference>
<sequence length="361" mass="41154">MYYYQRRRELHHEHQTEAPTCRRHRHQPTKEGPLELKPLELKASTTFPRESRANSSKVAPSSRGTMRASSELLLDAKVRQLLAEQEERRLKFLELSRISAEAAQRKKLKPRRTCKQRLVFYATSSLALAAISGGCALLFLVPLYVDPAISTLSADFFPEPVLCTTTRRDELWGLFNCTWSSCREGCTSEYYRCTHIYVSYTPWSNYSEDSAEGEPDPVDGVLLVNIKGCGYPPAVDCDNFTRLMGQEGSQFPCYYSRVNGSVVMAEYDRQAEVDVILHYFALPLVTTLATTALLCVMHCDCSCQPPPSRRYRNNRRVASSGQQQAHQQQASRPDDLRYWWLCFHLCKCIYQGGFRIVGSDS</sequence>
<proteinExistence type="predicted"/>
<feature type="compositionally biased region" description="Basic and acidic residues" evidence="1">
    <location>
        <begin position="1"/>
        <end position="16"/>
    </location>
</feature>
<evidence type="ECO:0000313" key="4">
    <source>
        <dbReference type="Proteomes" id="UP001627154"/>
    </source>
</evidence>
<evidence type="ECO:0000256" key="2">
    <source>
        <dbReference type="SAM" id="Phobius"/>
    </source>
</evidence>
<feature type="region of interest" description="Disordered" evidence="1">
    <location>
        <begin position="45"/>
        <end position="64"/>
    </location>
</feature>
<feature type="compositionally biased region" description="Basic and acidic residues" evidence="1">
    <location>
        <begin position="28"/>
        <end position="40"/>
    </location>
</feature>
<keyword evidence="4" id="KW-1185">Reference proteome</keyword>
<evidence type="ECO:0008006" key="5">
    <source>
        <dbReference type="Google" id="ProtNLM"/>
    </source>
</evidence>
<dbReference type="InterPro" id="IPR031578">
    <property type="entry name" value="TipE"/>
</dbReference>
<keyword evidence="2" id="KW-0812">Transmembrane</keyword>
<organism evidence="3 4">
    <name type="scientific">Trichogramma kaykai</name>
    <dbReference type="NCBI Taxonomy" id="54128"/>
    <lineage>
        <taxon>Eukaryota</taxon>
        <taxon>Metazoa</taxon>
        <taxon>Ecdysozoa</taxon>
        <taxon>Arthropoda</taxon>
        <taxon>Hexapoda</taxon>
        <taxon>Insecta</taxon>
        <taxon>Pterygota</taxon>
        <taxon>Neoptera</taxon>
        <taxon>Endopterygota</taxon>
        <taxon>Hymenoptera</taxon>
        <taxon>Apocrita</taxon>
        <taxon>Proctotrupomorpha</taxon>
        <taxon>Chalcidoidea</taxon>
        <taxon>Trichogrammatidae</taxon>
        <taxon>Trichogramma</taxon>
    </lineage>
</organism>
<dbReference type="PANTHER" id="PTHR12335">
    <property type="entry name" value="TIPE PROTEIN TEMPERATURE-INDUCED PARALYTIC E"/>
    <property type="match status" value="1"/>
</dbReference>
<protein>
    <recommendedName>
        <fullName evidence="5">Protein tipE</fullName>
    </recommendedName>
</protein>
<name>A0ABD2W0H5_9HYME</name>
<keyword evidence="2" id="KW-0472">Membrane</keyword>
<keyword evidence="2" id="KW-1133">Transmembrane helix</keyword>
<gene>
    <name evidence="3" type="ORF">TKK_018217</name>
</gene>
<dbReference type="Pfam" id="PF16972">
    <property type="entry name" value="TipE"/>
    <property type="match status" value="2"/>
</dbReference>